<dbReference type="OrthoDB" id="6434376at2759"/>
<feature type="region of interest" description="Disordered" evidence="1">
    <location>
        <begin position="299"/>
        <end position="324"/>
    </location>
</feature>
<dbReference type="Pfam" id="PF01607">
    <property type="entry name" value="CBM_14"/>
    <property type="match status" value="1"/>
</dbReference>
<comment type="caution">
    <text evidence="3">The sequence shown here is derived from an EMBL/GenBank/DDBJ whole genome shotgun (WGS) entry which is preliminary data.</text>
</comment>
<evidence type="ECO:0000313" key="3">
    <source>
        <dbReference type="EMBL" id="CAB3243040.1"/>
    </source>
</evidence>
<proteinExistence type="predicted"/>
<sequence>MIQTNGRKTIHGCGSYSNRQRAGGKLSDLPSSGAGRAARAHPAASQSIRDAHRDNMSPVWILLTLLPVLGGSVRFNCKGRILGAYYADAKSGCKAFHVCVRVAGGGIRDFRFFCPPGTLFHQEAQTCTDWGDDDPLACPANIYDGFDTKKLTGNRDEEAEFGLQRAETGDRRLSQNNVASSRPDSDLRAAHSSDFFSGQRDRGRDESSPTSPPVSPSPSSQIYSRQPSRRPTSARAFPTPQYTTPAPSPSPQPSNRPQYEGGSKRKLVRKRPIYVPTKAAITTVPPVSVPQQNYAEPLQQSQQNYNQQQNYNSKQNANPQQNFNLQNNYNAQPNFNRRVPPQNKQFYTTTPDVPPQYQEYKDEYVEVSRVTPKQNRFYPKSVSSTSLPQTTNSQRYNKNDGLIEIYNYDSQSTPGINVQEENRPLKVKNNFNENVPRDPEFQRTKNFNFNNARDSPVTTDYSVSTRAFPTTTVAYKNYNSVPYEPEKANYVPYSKQNNFNSNYPTTTSASITTIYTTSRPEPPPNLNTIAYNTNIGFNAQTNNYASGEDDGQYHPPEGEDDGLYKPEVYDRELLSGAHSLNIAASGNRLQEDRKTYSKTKTPHKLVAQTAAPRPFKPAPTPTIPPTTRAQETIYTTTQQPQTVNTQRTFDYFQTYTTTSRPSDYLAIGQTLAPANELPARQTTTAVPPVKETRPPRPATRAPAPATQPTVPPTAAPRSPHFAQPANKKEDNSYDYAYYDSDPGFSEYDQIEEFGKTNKKKRS</sequence>
<feature type="compositionally biased region" description="Low complexity" evidence="1">
    <location>
        <begin position="698"/>
        <end position="708"/>
    </location>
</feature>
<evidence type="ECO:0000313" key="4">
    <source>
        <dbReference type="Proteomes" id="UP000494106"/>
    </source>
</evidence>
<dbReference type="PROSITE" id="PS50940">
    <property type="entry name" value="CHIT_BIND_II"/>
    <property type="match status" value="1"/>
</dbReference>
<feature type="compositionally biased region" description="Low complexity" evidence="1">
    <location>
        <begin position="217"/>
        <end position="231"/>
    </location>
</feature>
<feature type="region of interest" description="Disordered" evidence="1">
    <location>
        <begin position="160"/>
        <end position="270"/>
    </location>
</feature>
<reference evidence="3 4" key="1">
    <citation type="submission" date="2020-04" db="EMBL/GenBank/DDBJ databases">
        <authorList>
            <person name="Wallbank WR R."/>
            <person name="Pardo Diaz C."/>
            <person name="Kozak K."/>
            <person name="Martin S."/>
            <person name="Jiggins C."/>
            <person name="Moest M."/>
            <person name="Warren A I."/>
            <person name="Byers J.R.P. K."/>
            <person name="Montejo-Kovacevich G."/>
            <person name="Yen C E."/>
        </authorList>
    </citation>
    <scope>NUCLEOTIDE SEQUENCE [LARGE SCALE GENOMIC DNA]</scope>
</reference>
<dbReference type="InterPro" id="IPR036508">
    <property type="entry name" value="Chitin-bd_dom_sf"/>
</dbReference>
<evidence type="ECO:0000256" key="1">
    <source>
        <dbReference type="SAM" id="MobiDB-lite"/>
    </source>
</evidence>
<keyword evidence="4" id="KW-1185">Reference proteome</keyword>
<feature type="region of interest" description="Disordered" evidence="1">
    <location>
        <begin position="540"/>
        <end position="561"/>
    </location>
</feature>
<dbReference type="GO" id="GO:0008061">
    <property type="term" value="F:chitin binding"/>
    <property type="evidence" value="ECO:0007669"/>
    <property type="project" value="InterPro"/>
</dbReference>
<accession>A0A8S1ADI5</accession>
<feature type="region of interest" description="Disordered" evidence="1">
    <location>
        <begin position="675"/>
        <end position="746"/>
    </location>
</feature>
<organism evidence="3 4">
    <name type="scientific">Arctia plantaginis</name>
    <name type="common">Wood tiger moth</name>
    <name type="synonym">Phalaena plantaginis</name>
    <dbReference type="NCBI Taxonomy" id="874455"/>
    <lineage>
        <taxon>Eukaryota</taxon>
        <taxon>Metazoa</taxon>
        <taxon>Ecdysozoa</taxon>
        <taxon>Arthropoda</taxon>
        <taxon>Hexapoda</taxon>
        <taxon>Insecta</taxon>
        <taxon>Pterygota</taxon>
        <taxon>Neoptera</taxon>
        <taxon>Endopterygota</taxon>
        <taxon>Lepidoptera</taxon>
        <taxon>Glossata</taxon>
        <taxon>Ditrysia</taxon>
        <taxon>Noctuoidea</taxon>
        <taxon>Erebidae</taxon>
        <taxon>Arctiinae</taxon>
        <taxon>Arctia</taxon>
    </lineage>
</organism>
<protein>
    <recommendedName>
        <fullName evidence="2">Chitin-binding type-2 domain-containing protein</fullName>
    </recommendedName>
</protein>
<name>A0A8S1ADI5_ARCPL</name>
<feature type="domain" description="Chitin-binding type-2" evidence="2">
    <location>
        <begin position="74"/>
        <end position="140"/>
    </location>
</feature>
<feature type="compositionally biased region" description="Low complexity" evidence="1">
    <location>
        <begin position="30"/>
        <end position="44"/>
    </location>
</feature>
<dbReference type="AlphaFoldDB" id="A0A8S1ADI5"/>
<feature type="region of interest" description="Disordered" evidence="1">
    <location>
        <begin position="1"/>
        <end position="49"/>
    </location>
</feature>
<dbReference type="SUPFAM" id="SSF57625">
    <property type="entry name" value="Invertebrate chitin-binding proteins"/>
    <property type="match status" value="1"/>
</dbReference>
<dbReference type="InterPro" id="IPR002557">
    <property type="entry name" value="Chitin-bd_dom"/>
</dbReference>
<feature type="compositionally biased region" description="Low complexity" evidence="1">
    <location>
        <begin position="299"/>
        <end position="316"/>
    </location>
</feature>
<dbReference type="Proteomes" id="UP000494106">
    <property type="component" value="Unassembled WGS sequence"/>
</dbReference>
<gene>
    <name evidence="3" type="ORF">APLA_LOCUS9310</name>
</gene>
<evidence type="ECO:0000259" key="2">
    <source>
        <dbReference type="PROSITE" id="PS50940"/>
    </source>
</evidence>
<dbReference type="GO" id="GO:0005576">
    <property type="term" value="C:extracellular region"/>
    <property type="evidence" value="ECO:0007669"/>
    <property type="project" value="InterPro"/>
</dbReference>
<dbReference type="EMBL" id="CADEBC010000519">
    <property type="protein sequence ID" value="CAB3243040.1"/>
    <property type="molecule type" value="Genomic_DNA"/>
</dbReference>